<dbReference type="OrthoDB" id="7375008at2"/>
<dbReference type="AlphaFoldDB" id="A0A810LA80"/>
<dbReference type="EMBL" id="AP023354">
    <property type="protein sequence ID" value="BCJ31502.1"/>
    <property type="molecule type" value="Genomic_DNA"/>
</dbReference>
<organism evidence="1 2">
    <name type="scientific">Actinocatenispora sera</name>
    <dbReference type="NCBI Taxonomy" id="390989"/>
    <lineage>
        <taxon>Bacteria</taxon>
        <taxon>Bacillati</taxon>
        <taxon>Actinomycetota</taxon>
        <taxon>Actinomycetes</taxon>
        <taxon>Micromonosporales</taxon>
        <taxon>Micromonosporaceae</taxon>
        <taxon>Actinocatenispora</taxon>
    </lineage>
</organism>
<dbReference type="CDD" id="cd05403">
    <property type="entry name" value="NT_KNTase_like"/>
    <property type="match status" value="1"/>
</dbReference>
<dbReference type="Proteomes" id="UP000680750">
    <property type="component" value="Chromosome"/>
</dbReference>
<evidence type="ECO:0000313" key="1">
    <source>
        <dbReference type="EMBL" id="BCJ31502.1"/>
    </source>
</evidence>
<dbReference type="KEGG" id="aser:Asera_56100"/>
<dbReference type="Gene3D" id="3.30.460.10">
    <property type="entry name" value="Beta Polymerase, domain 2"/>
    <property type="match status" value="1"/>
</dbReference>
<keyword evidence="2" id="KW-1185">Reference proteome</keyword>
<dbReference type="RefSeq" id="WP_051801484.1">
    <property type="nucleotide sequence ID" value="NZ_AP023354.1"/>
</dbReference>
<proteinExistence type="predicted"/>
<sequence length="276" mass="29001">MEVPEAAATAEGQTDRDALLERLTAALRADERIRAAWLTGSLGRGAGDRYSDLDVLVAVADADRPGLLDDWSGLADSVASIVHTQRLGTAVVNHITDGWLRFDASFVDPGDLSERSADGLLPLFDRDDLATRLGGPASSAGPSAATVGRLTREFLRILGLLPVVLGRDEYVVGASGAGLARTLLIQLMVEEVAAPDPGGALHLRGLLPPDRLAQLAALPPIAATRESVLAVHLAVADLFLPLARTLADRSGTPWPAEMLAALREHLDRELGVALSA</sequence>
<name>A0A810LA80_9ACTN</name>
<accession>A0A810LA80</accession>
<evidence type="ECO:0000313" key="2">
    <source>
        <dbReference type="Proteomes" id="UP000680750"/>
    </source>
</evidence>
<protein>
    <recommendedName>
        <fullName evidence="3">Nucleotidyltransferase domain-containing protein</fullName>
    </recommendedName>
</protein>
<gene>
    <name evidence="1" type="ORF">Asera_56100</name>
</gene>
<reference evidence="1" key="1">
    <citation type="submission" date="2020-08" db="EMBL/GenBank/DDBJ databases">
        <title>Whole genome shotgun sequence of Actinocatenispora sera NBRC 101916.</title>
        <authorList>
            <person name="Komaki H."/>
            <person name="Tamura T."/>
        </authorList>
    </citation>
    <scope>NUCLEOTIDE SEQUENCE</scope>
    <source>
        <strain evidence="1">NBRC 101916</strain>
    </source>
</reference>
<dbReference type="InterPro" id="IPR043519">
    <property type="entry name" value="NT_sf"/>
</dbReference>
<evidence type="ECO:0008006" key="3">
    <source>
        <dbReference type="Google" id="ProtNLM"/>
    </source>
</evidence>
<dbReference type="SUPFAM" id="SSF81301">
    <property type="entry name" value="Nucleotidyltransferase"/>
    <property type="match status" value="1"/>
</dbReference>